<feature type="signal peptide" evidence="1">
    <location>
        <begin position="1"/>
        <end position="18"/>
    </location>
</feature>
<feature type="chain" id="PRO_5019262628" description="TonB C-terminal domain-containing protein" evidence="1">
    <location>
        <begin position="19"/>
        <end position="163"/>
    </location>
</feature>
<dbReference type="Proteomes" id="UP000286701">
    <property type="component" value="Unassembled WGS sequence"/>
</dbReference>
<protein>
    <recommendedName>
        <fullName evidence="4">TonB C-terminal domain-containing protein</fullName>
    </recommendedName>
</protein>
<comment type="caution">
    <text evidence="2">The sequence shown here is derived from an EMBL/GenBank/DDBJ whole genome shotgun (WGS) entry which is preliminary data.</text>
</comment>
<dbReference type="OrthoDB" id="794739at2"/>
<keyword evidence="3" id="KW-1185">Reference proteome</keyword>
<dbReference type="AlphaFoldDB" id="A0A444MJW4"/>
<evidence type="ECO:0000256" key="1">
    <source>
        <dbReference type="SAM" id="SignalP"/>
    </source>
</evidence>
<gene>
    <name evidence="2" type="ORF">EPL05_16970</name>
</gene>
<proteinExistence type="predicted"/>
<keyword evidence="1" id="KW-0732">Signal</keyword>
<name>A0A444MJW4_9SPHI</name>
<dbReference type="EMBL" id="SBIW01000008">
    <property type="protein sequence ID" value="RWY49114.1"/>
    <property type="molecule type" value="Genomic_DNA"/>
</dbReference>
<evidence type="ECO:0008006" key="4">
    <source>
        <dbReference type="Google" id="ProtNLM"/>
    </source>
</evidence>
<organism evidence="2 3">
    <name type="scientific">Mucilaginibacter gilvus</name>
    <dbReference type="NCBI Taxonomy" id="2305909"/>
    <lineage>
        <taxon>Bacteria</taxon>
        <taxon>Pseudomonadati</taxon>
        <taxon>Bacteroidota</taxon>
        <taxon>Sphingobacteriia</taxon>
        <taxon>Sphingobacteriales</taxon>
        <taxon>Sphingobacteriaceae</taxon>
        <taxon>Mucilaginibacter</taxon>
    </lineage>
</organism>
<accession>A0A444MJW4</accession>
<evidence type="ECO:0000313" key="3">
    <source>
        <dbReference type="Proteomes" id="UP000286701"/>
    </source>
</evidence>
<reference evidence="2 3" key="1">
    <citation type="submission" date="2019-01" db="EMBL/GenBank/DDBJ databases">
        <title>Mucilaginibacter antarcticum sp. nov., isolated from antarctic soil.</title>
        <authorList>
            <person name="Yan Y.-Q."/>
            <person name="Du Z.-J."/>
        </authorList>
    </citation>
    <scope>NUCLEOTIDE SEQUENCE [LARGE SCALE GENOMIC DNA]</scope>
    <source>
        <strain evidence="2 3">F01003</strain>
    </source>
</reference>
<dbReference type="RefSeq" id="WP_128535185.1">
    <property type="nucleotide sequence ID" value="NZ_SBIW01000008.1"/>
</dbReference>
<sequence>MKKLLIIALLLSSVYCKAQEGDLAFPFQGGNPVMTRFFKDSLQIGNDIKAKKATGMAVFKFTADVNGNIQKIVIYYADDYLLTMPVIQALKKSTKKWIIPNKEKFHDFIIPFSIGYNSPSSGEAEVQKAAYDFYSTRKPIVSNDQIPLNSATLLPTVVIKYDL</sequence>
<evidence type="ECO:0000313" key="2">
    <source>
        <dbReference type="EMBL" id="RWY49114.1"/>
    </source>
</evidence>